<protein>
    <submittedName>
        <fullName evidence="2">Uncharacterized protein</fullName>
    </submittedName>
</protein>
<keyword evidence="1" id="KW-0472">Membrane</keyword>
<keyword evidence="1" id="KW-0812">Transmembrane</keyword>
<feature type="transmembrane region" description="Helical" evidence="1">
    <location>
        <begin position="7"/>
        <end position="29"/>
    </location>
</feature>
<evidence type="ECO:0000313" key="2">
    <source>
        <dbReference type="EMBL" id="MOY34864.1"/>
    </source>
</evidence>
<dbReference type="EMBL" id="GHJT01000893">
    <property type="protein sequence ID" value="MOY34864.1"/>
    <property type="molecule type" value="Transcribed_RNA"/>
</dbReference>
<sequence>MDGKLDLLFFFFCLLFAGILFISASSIFYQTPQPEFILPIGSPFPGFLKTICLGRRNQKGALWNGVPLFFACVANVCFVSRPFFFVFLFLFRHLVYFETNFTILGGAYLHSP</sequence>
<name>A0A4D5RDC9_IXOSC</name>
<feature type="transmembrane region" description="Helical" evidence="1">
    <location>
        <begin position="68"/>
        <end position="91"/>
    </location>
</feature>
<dbReference type="AlphaFoldDB" id="A0A4D5RDC9"/>
<evidence type="ECO:0000256" key="1">
    <source>
        <dbReference type="SAM" id="Phobius"/>
    </source>
</evidence>
<organism evidence="2">
    <name type="scientific">Ixodes scapularis</name>
    <name type="common">Black-legged tick</name>
    <name type="synonym">Deer tick</name>
    <dbReference type="NCBI Taxonomy" id="6945"/>
    <lineage>
        <taxon>Eukaryota</taxon>
        <taxon>Metazoa</taxon>
        <taxon>Ecdysozoa</taxon>
        <taxon>Arthropoda</taxon>
        <taxon>Chelicerata</taxon>
        <taxon>Arachnida</taxon>
        <taxon>Acari</taxon>
        <taxon>Parasitiformes</taxon>
        <taxon>Ixodida</taxon>
        <taxon>Ixodoidea</taxon>
        <taxon>Ixodidae</taxon>
        <taxon>Ixodinae</taxon>
        <taxon>Ixodes</taxon>
    </lineage>
</organism>
<proteinExistence type="predicted"/>
<accession>A0A4D5RDC9</accession>
<keyword evidence="1" id="KW-1133">Transmembrane helix</keyword>
<reference evidence="2" key="1">
    <citation type="submission" date="2019-04" db="EMBL/GenBank/DDBJ databases">
        <title>An insight into the mialome of Ixodes scapularis.</title>
        <authorList>
            <person name="Ribeiro J.M."/>
            <person name="Mather T.N."/>
            <person name="Karim S."/>
        </authorList>
    </citation>
    <scope>NUCLEOTIDE SEQUENCE</scope>
</reference>